<dbReference type="Proteomes" id="UP000184330">
    <property type="component" value="Unassembled WGS sequence"/>
</dbReference>
<evidence type="ECO:0000313" key="3">
    <source>
        <dbReference type="Proteomes" id="UP000184330"/>
    </source>
</evidence>
<feature type="compositionally biased region" description="Basic residues" evidence="1">
    <location>
        <begin position="168"/>
        <end position="180"/>
    </location>
</feature>
<evidence type="ECO:0000256" key="1">
    <source>
        <dbReference type="SAM" id="MobiDB-lite"/>
    </source>
</evidence>
<reference evidence="2 3" key="1">
    <citation type="submission" date="2016-03" db="EMBL/GenBank/DDBJ databases">
        <authorList>
            <person name="Ploux O."/>
        </authorList>
    </citation>
    <scope>NUCLEOTIDE SEQUENCE [LARGE SCALE GENOMIC DNA]</scope>
    <source>
        <strain evidence="2 3">UAMH 11012</strain>
    </source>
</reference>
<proteinExistence type="predicted"/>
<gene>
    <name evidence="2" type="ORF">PAC_05788</name>
</gene>
<protein>
    <submittedName>
        <fullName evidence="2">Uncharacterized protein</fullName>
    </submittedName>
</protein>
<dbReference type="EMBL" id="FJOG01000007">
    <property type="protein sequence ID" value="CZR55900.1"/>
    <property type="molecule type" value="Genomic_DNA"/>
</dbReference>
<sequence length="416" mass="47026">MEAKDPGKRKGLEVDRRFELNHVAFSTPISLSSPKISHNPSQSASEQVAEDIEDIVRYIPLGKWARKSRMETIAARPEIAYWKEHDRCSPAGTQFLFFNLFPPEIKVMISEELISTDELASKQGRFIEIERQFDDRDPLTYHNPPCARTTGRISASGGVTASHAPNPSHHHNRYRVSKNSRRTPDAFCNLSSISRRPQGGLCLDLPRQSRPGQRRFSTTSKTVLVILQSRDRHNPVLAQRLLHNADTVLHGYTHAPHRFSTHRSQVQPLLLPLEHTAQAIEILYGIDAAEFDDDSPASESNRTVQASEGQTIFHFPGCKGFRELMMLALSDCFRQPGGGAVDWKTFPRQYHDVLPDPYDYVAFNALKIEEERIRCRNPLSRLENTVHRWLSPSTTTALSKSSPEAGSEETLTLRSN</sequence>
<keyword evidence="3" id="KW-1185">Reference proteome</keyword>
<dbReference type="AlphaFoldDB" id="A0A1L7WT02"/>
<feature type="region of interest" description="Disordered" evidence="1">
    <location>
        <begin position="393"/>
        <end position="416"/>
    </location>
</feature>
<accession>A0A1L7WT02</accession>
<organism evidence="2 3">
    <name type="scientific">Phialocephala subalpina</name>
    <dbReference type="NCBI Taxonomy" id="576137"/>
    <lineage>
        <taxon>Eukaryota</taxon>
        <taxon>Fungi</taxon>
        <taxon>Dikarya</taxon>
        <taxon>Ascomycota</taxon>
        <taxon>Pezizomycotina</taxon>
        <taxon>Leotiomycetes</taxon>
        <taxon>Helotiales</taxon>
        <taxon>Mollisiaceae</taxon>
        <taxon>Phialocephala</taxon>
        <taxon>Phialocephala fortinii species complex</taxon>
    </lineage>
</organism>
<evidence type="ECO:0000313" key="2">
    <source>
        <dbReference type="EMBL" id="CZR55900.1"/>
    </source>
</evidence>
<name>A0A1L7WT02_9HELO</name>
<feature type="region of interest" description="Disordered" evidence="1">
    <location>
        <begin position="157"/>
        <end position="180"/>
    </location>
</feature>